<dbReference type="InterPro" id="IPR016136">
    <property type="entry name" value="DNA_helicase_N/primase_C"/>
</dbReference>
<dbReference type="InterPro" id="IPR013264">
    <property type="entry name" value="DNAG_N"/>
</dbReference>
<dbReference type="PIRSF" id="PIRSF002811">
    <property type="entry name" value="DnaG"/>
    <property type="match status" value="1"/>
</dbReference>
<dbReference type="AlphaFoldDB" id="A0A810QGV9"/>
<keyword evidence="11 12" id="KW-0804">Transcription</keyword>
<dbReference type="GO" id="GO:1990077">
    <property type="term" value="C:primosome complex"/>
    <property type="evidence" value="ECO:0007669"/>
    <property type="project" value="UniProtKB-KW"/>
</dbReference>
<dbReference type="Gene3D" id="3.90.580.10">
    <property type="entry name" value="Zinc finger, CHC2-type domain"/>
    <property type="match status" value="1"/>
</dbReference>
<dbReference type="SUPFAM" id="SSF57783">
    <property type="entry name" value="Zinc beta-ribbon"/>
    <property type="match status" value="1"/>
</dbReference>
<evidence type="ECO:0000256" key="5">
    <source>
        <dbReference type="ARBA" id="ARBA00022705"/>
    </source>
</evidence>
<keyword evidence="1 12" id="KW-0240">DNA-directed RNA polymerase</keyword>
<keyword evidence="3 12" id="KW-0808">Transferase</keyword>
<dbReference type="PANTHER" id="PTHR30313">
    <property type="entry name" value="DNA PRIMASE"/>
    <property type="match status" value="1"/>
</dbReference>
<dbReference type="GO" id="GO:0008270">
    <property type="term" value="F:zinc ion binding"/>
    <property type="evidence" value="ECO:0007669"/>
    <property type="project" value="UniProtKB-UniRule"/>
</dbReference>
<organism evidence="16 17">
    <name type="scientific">Pusillibacter faecalis</name>
    <dbReference type="NCBI Taxonomy" id="2714358"/>
    <lineage>
        <taxon>Bacteria</taxon>
        <taxon>Bacillati</taxon>
        <taxon>Bacillota</taxon>
        <taxon>Clostridia</taxon>
        <taxon>Eubacteriales</taxon>
        <taxon>Oscillospiraceae</taxon>
        <taxon>Pusillibacter</taxon>
    </lineage>
</organism>
<dbReference type="Gene3D" id="1.10.860.10">
    <property type="entry name" value="DNAb Helicase, Chain A"/>
    <property type="match status" value="1"/>
</dbReference>
<evidence type="ECO:0000259" key="15">
    <source>
        <dbReference type="PROSITE" id="PS50880"/>
    </source>
</evidence>
<dbReference type="FunFam" id="3.90.980.10:FF:000001">
    <property type="entry name" value="DNA primase"/>
    <property type="match status" value="1"/>
</dbReference>
<dbReference type="CDD" id="cd03364">
    <property type="entry name" value="TOPRIM_DnaG_primases"/>
    <property type="match status" value="1"/>
</dbReference>
<keyword evidence="2 12" id="KW-0639">Primosome</keyword>
<comment type="domain">
    <text evidence="12">Contains an N-terminal zinc-binding domain, a central core domain that contains the primase activity, and a C-terminal DnaB-binding domain.</text>
</comment>
<dbReference type="Pfam" id="PF08275">
    <property type="entry name" value="DNAG_N"/>
    <property type="match status" value="1"/>
</dbReference>
<dbReference type="Gene3D" id="3.40.1360.10">
    <property type="match status" value="1"/>
</dbReference>
<dbReference type="HAMAP" id="MF_00974">
    <property type="entry name" value="DNA_primase_DnaG"/>
    <property type="match status" value="1"/>
</dbReference>
<evidence type="ECO:0000256" key="1">
    <source>
        <dbReference type="ARBA" id="ARBA00022478"/>
    </source>
</evidence>
<dbReference type="PANTHER" id="PTHR30313:SF2">
    <property type="entry name" value="DNA PRIMASE"/>
    <property type="match status" value="1"/>
</dbReference>
<feature type="domain" description="Toprim" evidence="15">
    <location>
        <begin position="252"/>
        <end position="335"/>
    </location>
</feature>
<dbReference type="InterPro" id="IPR034151">
    <property type="entry name" value="TOPRIM_DnaG_bac"/>
</dbReference>
<dbReference type="GO" id="GO:0006269">
    <property type="term" value="P:DNA replication, synthesis of primer"/>
    <property type="evidence" value="ECO:0007669"/>
    <property type="project" value="UniProtKB-UniRule"/>
</dbReference>
<keyword evidence="10 12" id="KW-0238">DNA-binding</keyword>
<gene>
    <name evidence="12" type="primary">dnaG</name>
    <name evidence="16" type="ORF">MM59RIKEN_10220</name>
</gene>
<name>A0A810QGV9_9FIRM</name>
<dbReference type="NCBIfam" id="TIGR01391">
    <property type="entry name" value="dnaG"/>
    <property type="match status" value="1"/>
</dbReference>
<dbReference type="InterPro" id="IPR030846">
    <property type="entry name" value="DnaG_bac"/>
</dbReference>
<evidence type="ECO:0000256" key="4">
    <source>
        <dbReference type="ARBA" id="ARBA00022695"/>
    </source>
</evidence>
<evidence type="ECO:0000256" key="10">
    <source>
        <dbReference type="ARBA" id="ARBA00023125"/>
    </source>
</evidence>
<dbReference type="InterPro" id="IPR002694">
    <property type="entry name" value="Znf_CHC2"/>
</dbReference>
<dbReference type="InterPro" id="IPR006295">
    <property type="entry name" value="DNA_primase_DnaG"/>
</dbReference>
<proteinExistence type="inferred from homology"/>
<keyword evidence="6 12" id="KW-0479">Metal-binding</keyword>
<keyword evidence="7 12" id="KW-0863">Zinc-finger</keyword>
<dbReference type="SMART" id="SM00493">
    <property type="entry name" value="TOPRIM"/>
    <property type="match status" value="1"/>
</dbReference>
<keyword evidence="9" id="KW-0460">Magnesium</keyword>
<comment type="cofactor">
    <cofactor evidence="12 13 14">
        <name>Zn(2+)</name>
        <dbReference type="ChEBI" id="CHEBI:29105"/>
    </cofactor>
    <text evidence="12 13 14">Binds 1 zinc ion per monomer.</text>
</comment>
<dbReference type="SMART" id="SM00400">
    <property type="entry name" value="ZnF_CHCC"/>
    <property type="match status" value="1"/>
</dbReference>
<evidence type="ECO:0000256" key="9">
    <source>
        <dbReference type="ARBA" id="ARBA00022842"/>
    </source>
</evidence>
<comment type="subunit">
    <text evidence="12">Monomer. Interacts with DnaB.</text>
</comment>
<dbReference type="Pfam" id="PF01807">
    <property type="entry name" value="Zn_ribbon_DnaG"/>
    <property type="match status" value="1"/>
</dbReference>
<evidence type="ECO:0000256" key="12">
    <source>
        <dbReference type="HAMAP-Rule" id="MF_00974"/>
    </source>
</evidence>
<dbReference type="FunFam" id="3.90.580.10:FF:000001">
    <property type="entry name" value="DNA primase"/>
    <property type="match status" value="1"/>
</dbReference>
<dbReference type="EMBL" id="AP023420">
    <property type="protein sequence ID" value="BCK83703.1"/>
    <property type="molecule type" value="Genomic_DNA"/>
</dbReference>
<dbReference type="InterPro" id="IPR019475">
    <property type="entry name" value="DNA_primase_DnaB-bd"/>
</dbReference>
<evidence type="ECO:0000256" key="7">
    <source>
        <dbReference type="ARBA" id="ARBA00022771"/>
    </source>
</evidence>
<dbReference type="InterPro" id="IPR036977">
    <property type="entry name" value="DNA_primase_Znf_CHC2"/>
</dbReference>
<dbReference type="RefSeq" id="WP_187028113.1">
    <property type="nucleotide sequence ID" value="NZ_AP023420.1"/>
</dbReference>
<keyword evidence="5 12" id="KW-0235">DNA replication</keyword>
<reference evidence="16" key="1">
    <citation type="submission" date="2020-09" db="EMBL/GenBank/DDBJ databases">
        <title>New species isolated from human feces.</title>
        <authorList>
            <person name="Kitahara M."/>
            <person name="Shigeno Y."/>
            <person name="Shime M."/>
            <person name="Matsumoto Y."/>
            <person name="Nakamura S."/>
            <person name="Motooka D."/>
            <person name="Fukuoka S."/>
            <person name="Nishikawa H."/>
            <person name="Benno Y."/>
        </authorList>
    </citation>
    <scope>NUCLEOTIDE SEQUENCE</scope>
    <source>
        <strain evidence="16">MM59</strain>
    </source>
</reference>
<dbReference type="KEGG" id="pfaa:MM59RIKEN_10220"/>
<evidence type="ECO:0000256" key="11">
    <source>
        <dbReference type="ARBA" id="ARBA00023163"/>
    </source>
</evidence>
<keyword evidence="17" id="KW-1185">Reference proteome</keyword>
<dbReference type="GO" id="GO:0003677">
    <property type="term" value="F:DNA binding"/>
    <property type="evidence" value="ECO:0007669"/>
    <property type="project" value="UniProtKB-KW"/>
</dbReference>
<dbReference type="GO" id="GO:0003899">
    <property type="term" value="F:DNA-directed RNA polymerase activity"/>
    <property type="evidence" value="ECO:0007669"/>
    <property type="project" value="UniProtKB-UniRule"/>
</dbReference>
<dbReference type="GO" id="GO:0000428">
    <property type="term" value="C:DNA-directed RNA polymerase complex"/>
    <property type="evidence" value="ECO:0007669"/>
    <property type="project" value="UniProtKB-KW"/>
</dbReference>
<evidence type="ECO:0000256" key="6">
    <source>
        <dbReference type="ARBA" id="ARBA00022723"/>
    </source>
</evidence>
<dbReference type="Pfam" id="PF13155">
    <property type="entry name" value="Toprim_2"/>
    <property type="match status" value="1"/>
</dbReference>
<keyword evidence="4 12" id="KW-0548">Nucleotidyltransferase</keyword>
<evidence type="ECO:0000256" key="14">
    <source>
        <dbReference type="PIRSR" id="PIRSR002811-1"/>
    </source>
</evidence>
<comment type="catalytic activity">
    <reaction evidence="12">
        <text>ssDNA + n NTP = ssDNA/pppN(pN)n-1 hybrid + (n-1) diphosphate.</text>
        <dbReference type="EC" id="2.7.7.101"/>
    </reaction>
</comment>
<dbReference type="Gene3D" id="3.90.980.10">
    <property type="entry name" value="DNA primase, catalytic core, N-terminal domain"/>
    <property type="match status" value="1"/>
</dbReference>
<evidence type="ECO:0000256" key="3">
    <source>
        <dbReference type="ARBA" id="ARBA00022679"/>
    </source>
</evidence>
<comment type="similarity">
    <text evidence="12 13">Belongs to the DnaG primase family.</text>
</comment>
<evidence type="ECO:0000256" key="8">
    <source>
        <dbReference type="ARBA" id="ARBA00022833"/>
    </source>
</evidence>
<protein>
    <recommendedName>
        <fullName evidence="12 13">DNA primase</fullName>
        <ecNumber evidence="12">2.7.7.101</ecNumber>
    </recommendedName>
</protein>
<dbReference type="PROSITE" id="PS50880">
    <property type="entry name" value="TOPRIM"/>
    <property type="match status" value="1"/>
</dbReference>
<dbReference type="Proteomes" id="UP000679848">
    <property type="component" value="Chromosome"/>
</dbReference>
<dbReference type="EC" id="2.7.7.101" evidence="12"/>
<evidence type="ECO:0000313" key="16">
    <source>
        <dbReference type="EMBL" id="BCK83703.1"/>
    </source>
</evidence>
<dbReference type="GO" id="GO:0005737">
    <property type="term" value="C:cytoplasm"/>
    <property type="evidence" value="ECO:0007669"/>
    <property type="project" value="TreeGrafter"/>
</dbReference>
<evidence type="ECO:0000313" key="17">
    <source>
        <dbReference type="Proteomes" id="UP000679848"/>
    </source>
</evidence>
<dbReference type="Pfam" id="PF10410">
    <property type="entry name" value="DnaB_bind"/>
    <property type="match status" value="1"/>
</dbReference>
<sequence>MAFPQSFLDELIARSDIVDVIGSYVQLQRKGANLFGLCPFHSEKTGSFSVSPDKQIYYCFGCKRGGGVVNFIMEEENLSFPDAVRFLAKRAGMEVPEEAGDREEGRRRQRLLDLNRDAARFYYQLLQQPEGEAVREYLSRRQIRKATAVKFGMGASSDAWDVLLTAMTKKGYTKSELLESGLVVQNKNGGLYDKFRNRLMLPVVDTRGNVVAFGSRVLDKSEPKYMNSSETPVYSKRRVLYGLNLAKKTKRPNMILCEGNLDIVTLHQAGFDNAVASMGTALTVEQTRLLARFTKELVLCYDNDNAGKIATERALQILDQSEFSVKVLQLPRRLVDGESVKQDADDFIKFQGPDAFERLLSGSENGVEFRMAQVAGKYDLTSDEARVAYCEEISQLLSSLPNAVEREIYTARAAEAARISPEAMTLEVRQAFKRRAAREKKAALRRDLNPAAQIQPRERSLRYENLRSARAEEGILRLLLLDDSLFPQEPPLLESQFSSPLLGRVYSLLWQAKQEGRPVALGTVFDSLNPEEASHITAVCQQPESAQNARQALADYIRIVQTEAEKRAGGGTIDPLLAATEKYKQGGKRHG</sequence>
<dbReference type="SUPFAM" id="SSF56731">
    <property type="entry name" value="DNA primase core"/>
    <property type="match status" value="1"/>
</dbReference>
<keyword evidence="8 12" id="KW-0862">Zinc</keyword>
<comment type="function">
    <text evidence="12 13">RNA polymerase that catalyzes the synthesis of short RNA molecules used as primers for DNA polymerase during DNA replication.</text>
</comment>
<dbReference type="InterPro" id="IPR006171">
    <property type="entry name" value="TOPRIM_dom"/>
</dbReference>
<accession>A0A810QGV9</accession>
<evidence type="ECO:0000256" key="13">
    <source>
        <dbReference type="PIRNR" id="PIRNR002811"/>
    </source>
</evidence>
<feature type="zinc finger region" description="CHC2-type" evidence="12 14">
    <location>
        <begin position="38"/>
        <end position="62"/>
    </location>
</feature>
<dbReference type="InterPro" id="IPR037068">
    <property type="entry name" value="DNA_primase_core_N_sf"/>
</dbReference>
<dbReference type="InterPro" id="IPR050219">
    <property type="entry name" value="DnaG_primase"/>
</dbReference>
<evidence type="ECO:0000256" key="2">
    <source>
        <dbReference type="ARBA" id="ARBA00022515"/>
    </source>
</evidence>